<dbReference type="EC" id="3.4.19.12" evidence="1"/>
<dbReference type="GO" id="GO:0005829">
    <property type="term" value="C:cytosol"/>
    <property type="evidence" value="ECO:0000318"/>
    <property type="project" value="GO_Central"/>
</dbReference>
<evidence type="ECO:0000313" key="3">
    <source>
        <dbReference type="EMBL" id="EDV27142.1"/>
    </source>
</evidence>
<dbReference type="InterPro" id="IPR050164">
    <property type="entry name" value="Peptidase_C19"/>
</dbReference>
<keyword evidence="1" id="KW-0645">Protease</keyword>
<keyword evidence="1" id="KW-0788">Thiol protease</keyword>
<dbReference type="KEGG" id="tad:TRIADDRAFT_54793"/>
<dbReference type="CTD" id="6752351"/>
<dbReference type="GO" id="GO:0006508">
    <property type="term" value="P:proteolysis"/>
    <property type="evidence" value="ECO:0007669"/>
    <property type="project" value="UniProtKB-KW"/>
</dbReference>
<dbReference type="GO" id="GO:0031647">
    <property type="term" value="P:regulation of protein stability"/>
    <property type="evidence" value="ECO:0000318"/>
    <property type="project" value="GO_Central"/>
</dbReference>
<dbReference type="RefSeq" id="XP_002111138.1">
    <property type="nucleotide sequence ID" value="XM_002111102.1"/>
</dbReference>
<evidence type="ECO:0000256" key="1">
    <source>
        <dbReference type="RuleBase" id="RU366025"/>
    </source>
</evidence>
<dbReference type="GO" id="GO:0004843">
    <property type="term" value="F:cysteine-type deubiquitinase activity"/>
    <property type="evidence" value="ECO:0000318"/>
    <property type="project" value="GO_Central"/>
</dbReference>
<dbReference type="Pfam" id="PF25985">
    <property type="entry name" value="Ubiquitin_USP47_N"/>
    <property type="match status" value="1"/>
</dbReference>
<dbReference type="GO" id="GO:0005634">
    <property type="term" value="C:nucleus"/>
    <property type="evidence" value="ECO:0000318"/>
    <property type="project" value="GO_Central"/>
</dbReference>
<reference evidence="3 4" key="1">
    <citation type="journal article" date="2008" name="Nature">
        <title>The Trichoplax genome and the nature of placozoans.</title>
        <authorList>
            <person name="Srivastava M."/>
            <person name="Begovic E."/>
            <person name="Chapman J."/>
            <person name="Putnam N.H."/>
            <person name="Hellsten U."/>
            <person name="Kawashima T."/>
            <person name="Kuo A."/>
            <person name="Mitros T."/>
            <person name="Salamov A."/>
            <person name="Carpenter M.L."/>
            <person name="Signorovitch A.Y."/>
            <person name="Moreno M.A."/>
            <person name="Kamm K."/>
            <person name="Grimwood J."/>
            <person name="Schmutz J."/>
            <person name="Shapiro H."/>
            <person name="Grigoriev I.V."/>
            <person name="Buss L.W."/>
            <person name="Schierwater B."/>
            <person name="Dellaporta S.L."/>
            <person name="Rokhsar D.S."/>
        </authorList>
    </citation>
    <scope>NUCLEOTIDE SEQUENCE [LARGE SCALE GENOMIC DNA]</scope>
    <source>
        <strain evidence="3 4">Grell-BS-1999</strain>
    </source>
</reference>
<evidence type="ECO:0000259" key="2">
    <source>
        <dbReference type="PROSITE" id="PS50235"/>
    </source>
</evidence>
<dbReference type="InterPro" id="IPR001394">
    <property type="entry name" value="Peptidase_C19_UCH"/>
</dbReference>
<dbReference type="GeneID" id="6752351"/>
<keyword evidence="1" id="KW-0833">Ubl conjugation pathway</keyword>
<dbReference type="Pfam" id="PF00443">
    <property type="entry name" value="UCH"/>
    <property type="match status" value="1"/>
</dbReference>
<dbReference type="Proteomes" id="UP000009022">
    <property type="component" value="Unassembled WGS sequence"/>
</dbReference>
<dbReference type="Gene3D" id="3.90.70.10">
    <property type="entry name" value="Cysteine proteinases"/>
    <property type="match status" value="2"/>
</dbReference>
<dbReference type="HOGENOM" id="CLU_353498_0_0_1"/>
<dbReference type="InterPro" id="IPR028889">
    <property type="entry name" value="USP"/>
</dbReference>
<evidence type="ECO:0000313" key="4">
    <source>
        <dbReference type="Proteomes" id="UP000009022"/>
    </source>
</evidence>
<dbReference type="Pfam" id="PF19718">
    <property type="entry name" value="USP47_C"/>
    <property type="match status" value="1"/>
</dbReference>
<dbReference type="SUPFAM" id="SSF54001">
    <property type="entry name" value="Cysteine proteinases"/>
    <property type="match status" value="2"/>
</dbReference>
<accession>B3RT07</accession>
<dbReference type="EMBL" id="DS985243">
    <property type="protein sequence ID" value="EDV27142.1"/>
    <property type="molecule type" value="Genomic_DNA"/>
</dbReference>
<dbReference type="STRING" id="10228.B3RT07"/>
<dbReference type="PROSITE" id="PS50235">
    <property type="entry name" value="USP_3"/>
    <property type="match status" value="1"/>
</dbReference>
<dbReference type="GO" id="GO:0016579">
    <property type="term" value="P:protein deubiquitination"/>
    <property type="evidence" value="ECO:0007669"/>
    <property type="project" value="InterPro"/>
</dbReference>
<dbReference type="InParanoid" id="B3RT07"/>
<dbReference type="PhylomeDB" id="B3RT07"/>
<keyword evidence="1" id="KW-0378">Hydrolase</keyword>
<dbReference type="AlphaFoldDB" id="B3RT07"/>
<organism evidence="3 4">
    <name type="scientific">Trichoplax adhaerens</name>
    <name type="common">Trichoplax reptans</name>
    <dbReference type="NCBI Taxonomy" id="10228"/>
    <lineage>
        <taxon>Eukaryota</taxon>
        <taxon>Metazoa</taxon>
        <taxon>Placozoa</taxon>
        <taxon>Uniplacotomia</taxon>
        <taxon>Trichoplacea</taxon>
        <taxon>Trichoplacidae</taxon>
        <taxon>Trichoplax</taxon>
    </lineage>
</organism>
<dbReference type="InterPro" id="IPR045578">
    <property type="entry name" value="USP47_C"/>
</dbReference>
<dbReference type="PROSITE" id="PS00972">
    <property type="entry name" value="USP_1"/>
    <property type="match status" value="1"/>
</dbReference>
<dbReference type="InterPro" id="IPR018200">
    <property type="entry name" value="USP_CS"/>
</dbReference>
<comment type="catalytic activity">
    <reaction evidence="1">
        <text>Thiol-dependent hydrolysis of ester, thioester, amide, peptide and isopeptide bonds formed by the C-terminal Gly of ubiquitin (a 76-residue protein attached to proteins as an intracellular targeting signal).</text>
        <dbReference type="EC" id="3.4.19.12"/>
    </reaction>
</comment>
<proteinExistence type="inferred from homology"/>
<feature type="domain" description="USP" evidence="2">
    <location>
        <begin position="1"/>
        <end position="292"/>
    </location>
</feature>
<dbReference type="PANTHER" id="PTHR24006:SF943">
    <property type="entry name" value="UBIQUITIN CARBOXYL-TERMINAL HYDROLASE PUF"/>
    <property type="match status" value="1"/>
</dbReference>
<comment type="similarity">
    <text evidence="1">Belongs to the peptidase C19 family.</text>
</comment>
<name>B3RT07_TRIAD</name>
<dbReference type="PROSITE" id="PS00973">
    <property type="entry name" value="USP_2"/>
    <property type="match status" value="1"/>
</dbReference>
<protein>
    <recommendedName>
        <fullName evidence="1">Ubiquitin carboxyl-terminal hydrolase</fullName>
        <ecNumber evidence="1">3.4.19.12</ecNumber>
    </recommendedName>
</protein>
<gene>
    <name evidence="3" type="ORF">TRIADDRAFT_54793</name>
</gene>
<dbReference type="eggNOG" id="KOG4598">
    <property type="taxonomic scope" value="Eukaryota"/>
</dbReference>
<keyword evidence="4" id="KW-1185">Reference proteome</keyword>
<dbReference type="PANTHER" id="PTHR24006">
    <property type="entry name" value="UBIQUITIN CARBOXYL-TERMINAL HYDROLASE"/>
    <property type="match status" value="1"/>
</dbReference>
<sequence length="795" mass="92482">MVQMTAVEGADDNQKRFTFIVRDRTAECRDFTINLSASSTNATIYRDVAKMADYDHHSFELWWRHSNKDCSAEKLLDINSEQCLKDSELIPKYDVNDNARIFLALRKKNGVLPIKALNDEVKSHTWKSDSNIFRNNLNEERSRIGYVGLVNHAMTCYLNSLLQTLFMTPEWEFSCSKRFSFDYHTLQRMKLNDRVTFPYILNLSEFLEDQQTQLNYELFSIMIHSGSAVGGHYYAYIKSFDDNNWYCFNDQSVTQVNEQDIEKAYGGGEIRRYYTSMFASSSNAYMLMYRQIDRSRNSKFMDFGNFPPHINNAIENLKKEEDDHKRKLEYERMTYRFKLFGSHPIQKTLVEKKLEINKDITLREATKVAHKLLELENIVPLDRCRIVKYESCNELVDKSFEGLEEKTVEEAFEGIRPIFELLLEWCHEHQDFQTFKSDDMSIKLLEVNLEAGTVEDSVFVKIPYASKAYELADLTKKRLGLSEDDTIRFAQSSYTGLKLLDRQHDVHDYPSRACRLYIEYKDKEDAKEEFNNSKLFKVLDYHNNLITLHIKMALSQNQKNTTEVTKKIDKRMSLSEFKEFIQPDVGLPTNCFKVCRILGSGSEIEMMSTDETFSAQSSEVHLLIKPGRALEKGDHRVSLSWLDINSDRPVQFFTEEIIKEGSTAREFKSKISQQVNEAVGKEIPLSRSVFFILAEEAIVSMNQVPVLVRHWQPSTFTLGPYTEVILDSPASNDLFMKIAEISKLHVEDIVITLNYKSDLTNPKIIIGPRDKKEKAMELSAAKRDEIRRQENIKYV</sequence>
<dbReference type="InterPro" id="IPR038765">
    <property type="entry name" value="Papain-like_cys_pep_sf"/>
</dbReference>
<dbReference type="OrthoDB" id="289038at2759"/>